<keyword evidence="2" id="KW-1185">Reference proteome</keyword>
<dbReference type="AlphaFoldDB" id="A0A6P7ZGJ2"/>
<feature type="compositionally biased region" description="Basic and acidic residues" evidence="1">
    <location>
        <begin position="152"/>
        <end position="172"/>
    </location>
</feature>
<feature type="compositionally biased region" description="Acidic residues" evidence="1">
    <location>
        <begin position="61"/>
        <end position="75"/>
    </location>
</feature>
<protein>
    <submittedName>
        <fullName evidence="3">Uncharacterized protein LOC115481788</fullName>
    </submittedName>
</protein>
<feature type="compositionally biased region" description="Polar residues" evidence="1">
    <location>
        <begin position="175"/>
        <end position="190"/>
    </location>
</feature>
<organism evidence="2 3">
    <name type="scientific">Microcaecilia unicolor</name>
    <dbReference type="NCBI Taxonomy" id="1415580"/>
    <lineage>
        <taxon>Eukaryota</taxon>
        <taxon>Metazoa</taxon>
        <taxon>Chordata</taxon>
        <taxon>Craniata</taxon>
        <taxon>Vertebrata</taxon>
        <taxon>Euteleostomi</taxon>
        <taxon>Amphibia</taxon>
        <taxon>Gymnophiona</taxon>
        <taxon>Siphonopidae</taxon>
        <taxon>Microcaecilia</taxon>
    </lineage>
</organism>
<evidence type="ECO:0000313" key="3">
    <source>
        <dbReference type="RefSeq" id="XP_030077033.1"/>
    </source>
</evidence>
<dbReference type="Proteomes" id="UP000515156">
    <property type="component" value="Chromosome 12"/>
</dbReference>
<name>A0A6P7ZGJ2_9AMPH</name>
<feature type="region of interest" description="Disordered" evidence="1">
    <location>
        <begin position="152"/>
        <end position="190"/>
    </location>
</feature>
<sequence>MYSVTSTLGYNLKGKLIQLYSDLTNDNKISRVPKEVLALIFCEPLRKTGNGSRSGKPADLNNDEQSTDSNNEECEPTGLQKKSEILIEDVTHTQKEISYALDERDGVLQHPSSSSGSNRNSPGNGRNGEAKQALLDDSVCVSFLEGSIQECESERRNGYRETGIQERKEPESKPVPQNASRGHPRQNTRQTRINPRQLLPEIKKWLSEKDIKIENVRCINTREHKVYSCMTAKDIVLFRRERSDPWKILRILKPKEKLNNKLPRKNLEFELKFNMAVIGENIHQAHIISEHEVYVIYDNSFEFEKHFETVMNEILLPLLALYKKMERTHLIDEVSDPI</sequence>
<dbReference type="OrthoDB" id="9048727at2759"/>
<evidence type="ECO:0000256" key="1">
    <source>
        <dbReference type="SAM" id="MobiDB-lite"/>
    </source>
</evidence>
<gene>
    <name evidence="3" type="primary">LOC115481788</name>
</gene>
<dbReference type="GeneID" id="115481788"/>
<dbReference type="RefSeq" id="XP_030077033.1">
    <property type="nucleotide sequence ID" value="XM_030221173.1"/>
</dbReference>
<feature type="region of interest" description="Disordered" evidence="1">
    <location>
        <begin position="48"/>
        <end position="81"/>
    </location>
</feature>
<evidence type="ECO:0000313" key="2">
    <source>
        <dbReference type="Proteomes" id="UP000515156"/>
    </source>
</evidence>
<proteinExistence type="predicted"/>
<dbReference type="InParanoid" id="A0A6P7ZGJ2"/>
<feature type="region of interest" description="Disordered" evidence="1">
    <location>
        <begin position="103"/>
        <end position="130"/>
    </location>
</feature>
<feature type="compositionally biased region" description="Low complexity" evidence="1">
    <location>
        <begin position="111"/>
        <end position="124"/>
    </location>
</feature>
<reference evidence="3" key="1">
    <citation type="submission" date="2025-08" db="UniProtKB">
        <authorList>
            <consortium name="RefSeq"/>
        </authorList>
    </citation>
    <scope>IDENTIFICATION</scope>
</reference>
<dbReference type="KEGG" id="muo:115481788"/>
<accession>A0A6P7ZGJ2</accession>